<organism evidence="1 2">
    <name type="scientific">Gordonia oryzae</name>
    <dbReference type="NCBI Taxonomy" id="2487349"/>
    <lineage>
        <taxon>Bacteria</taxon>
        <taxon>Bacillati</taxon>
        <taxon>Actinomycetota</taxon>
        <taxon>Actinomycetes</taxon>
        <taxon>Mycobacteriales</taxon>
        <taxon>Gordoniaceae</taxon>
        <taxon>Gordonia</taxon>
    </lineage>
</organism>
<dbReference type="RefSeq" id="WP_123927445.1">
    <property type="nucleotide sequence ID" value="NZ_JBPSDP010000004.1"/>
</dbReference>
<dbReference type="OrthoDB" id="4320746at2"/>
<accession>A0A3N4GRM6</accession>
<dbReference type="EMBL" id="RKMH01000004">
    <property type="protein sequence ID" value="RPA64895.1"/>
    <property type="molecule type" value="Genomic_DNA"/>
</dbReference>
<dbReference type="AlphaFoldDB" id="A0A3N4GRM6"/>
<comment type="caution">
    <text evidence="1">The sequence shown here is derived from an EMBL/GenBank/DDBJ whole genome shotgun (WGS) entry which is preliminary data.</text>
</comment>
<reference evidence="1 2" key="1">
    <citation type="submission" date="2018-11" db="EMBL/GenBank/DDBJ databases">
        <title>Draft genome sequence of Gordonia sp. RS15-1S isolated from rice stems.</title>
        <authorList>
            <person name="Muangham S."/>
        </authorList>
    </citation>
    <scope>NUCLEOTIDE SEQUENCE [LARGE SCALE GENOMIC DNA]</scope>
    <source>
        <strain evidence="1 2">RS15-1S</strain>
    </source>
</reference>
<gene>
    <name evidence="1" type="ORF">EF294_07375</name>
</gene>
<sequence>MSAKIIRCSRCRRRLRNPATDTAWNVTVERGQIVGHLCPDCQTPEENAEAEINLATLEYGYDPAIGLLGRPRIDSP</sequence>
<evidence type="ECO:0000313" key="1">
    <source>
        <dbReference type="EMBL" id="RPA64895.1"/>
    </source>
</evidence>
<dbReference type="Proteomes" id="UP000267536">
    <property type="component" value="Unassembled WGS sequence"/>
</dbReference>
<proteinExistence type="predicted"/>
<evidence type="ECO:0000313" key="2">
    <source>
        <dbReference type="Proteomes" id="UP000267536"/>
    </source>
</evidence>
<protein>
    <submittedName>
        <fullName evidence="1">Uncharacterized protein</fullName>
    </submittedName>
</protein>
<name>A0A3N4GRM6_9ACTN</name>
<keyword evidence="2" id="KW-1185">Reference proteome</keyword>